<feature type="signal peptide" evidence="1">
    <location>
        <begin position="1"/>
        <end position="27"/>
    </location>
</feature>
<dbReference type="RefSeq" id="WP_258732340.1">
    <property type="nucleotide sequence ID" value="NZ_JANTHZ010000002.1"/>
</dbReference>
<sequence length="323" mass="35290">MRRRRTLLRNAAFVFLPVLLLSLPAVADALPPAAEQTQKEQPAELLKALDDAAIAAYVAGRSQTLADNDGPVIIVAGDMVLLANGTETHADYTPDGYTELKTISHITLGVVGLLHAYADDPAAGAAVWKPLLEKLLAQVRAVEPILGTLGLGADAHARDAYIVQRMTAFMEATLARGSYTRDELTKAARDVAPYLLASASDAAKYQIKRMDGIVRQWRAELSPEQWSRLRVFVLGPHMPREGYLQFNYFRFLMGDAAVGKTLIYGENIFSQKGATKLLATVLQDRAIAKITFDDEMRMDRDLLADGAEAELLRLFGRLGTPAP</sequence>
<dbReference type="AlphaFoldDB" id="A0A9X2T6T1"/>
<evidence type="ECO:0000256" key="1">
    <source>
        <dbReference type="SAM" id="SignalP"/>
    </source>
</evidence>
<evidence type="ECO:0000313" key="2">
    <source>
        <dbReference type="EMBL" id="MCS0495293.1"/>
    </source>
</evidence>
<evidence type="ECO:0000313" key="3">
    <source>
        <dbReference type="Proteomes" id="UP001151088"/>
    </source>
</evidence>
<comment type="caution">
    <text evidence="2">The sequence shown here is derived from an EMBL/GenBank/DDBJ whole genome shotgun (WGS) entry which is preliminary data.</text>
</comment>
<gene>
    <name evidence="2" type="ORF">NVS89_09300</name>
</gene>
<organism evidence="2 3">
    <name type="scientific">Ancylobacter mangrovi</name>
    <dbReference type="NCBI Taxonomy" id="2972472"/>
    <lineage>
        <taxon>Bacteria</taxon>
        <taxon>Pseudomonadati</taxon>
        <taxon>Pseudomonadota</taxon>
        <taxon>Alphaproteobacteria</taxon>
        <taxon>Hyphomicrobiales</taxon>
        <taxon>Xanthobacteraceae</taxon>
        <taxon>Ancylobacter</taxon>
    </lineage>
</organism>
<proteinExistence type="predicted"/>
<dbReference type="EMBL" id="JANTHZ010000002">
    <property type="protein sequence ID" value="MCS0495293.1"/>
    <property type="molecule type" value="Genomic_DNA"/>
</dbReference>
<keyword evidence="3" id="KW-1185">Reference proteome</keyword>
<evidence type="ECO:0008006" key="4">
    <source>
        <dbReference type="Google" id="ProtNLM"/>
    </source>
</evidence>
<keyword evidence="1" id="KW-0732">Signal</keyword>
<protein>
    <recommendedName>
        <fullName evidence="4">Serine hydrolase</fullName>
    </recommendedName>
</protein>
<dbReference type="Proteomes" id="UP001151088">
    <property type="component" value="Unassembled WGS sequence"/>
</dbReference>
<accession>A0A9X2T6T1</accession>
<reference evidence="2" key="1">
    <citation type="submission" date="2022-08" db="EMBL/GenBank/DDBJ databases">
        <authorList>
            <person name="Li F."/>
        </authorList>
    </citation>
    <scope>NUCLEOTIDE SEQUENCE</scope>
    <source>
        <strain evidence="2">MQZ15Z-1</strain>
    </source>
</reference>
<name>A0A9X2T6T1_9HYPH</name>
<feature type="chain" id="PRO_5040824127" description="Serine hydrolase" evidence="1">
    <location>
        <begin position="28"/>
        <end position="323"/>
    </location>
</feature>